<keyword evidence="9" id="KW-1185">Reference proteome</keyword>
<keyword evidence="3" id="KW-0808">Transferase</keyword>
<evidence type="ECO:0000256" key="3">
    <source>
        <dbReference type="ARBA" id="ARBA00022679"/>
    </source>
</evidence>
<sequence>MVFDAPPAQAVHAWMPSSPCGPGCIEPIGEIGTARVVARALGIAGLLLTYPVCHLALPAGRRADVQRGYARVLLRCLGMRLRVVDNRIPTDPVPAERAIASRVGAERAAAAAATADVRYADPGTGVLVVTGHIGWTDVVALAAVQPLGFVARADLIDWPLLGSLAQLMRVIPIERERLRQLPDVVAQLGARLAAGERVAMFPEGTTWCGRAYGTMRPALFQAAIDTGTFVQPVRLRYLNGRGDRCTVPSFVGADSFGNSAVRVLRSRGMIAEIVLETPEYPGLDRKDLARRCELAVRGAELPRHSSTDTEWIEATATRVQDPAPAPQEPARTGGAGAHQGVGRPGLRSRAVALFRGRVAHPRQAAEGAPA</sequence>
<keyword evidence="2" id="KW-0444">Lipid biosynthesis</keyword>
<evidence type="ECO:0000256" key="4">
    <source>
        <dbReference type="ARBA" id="ARBA00023098"/>
    </source>
</evidence>
<feature type="domain" description="Phospholipid/glycerol acyltransferase" evidence="7">
    <location>
        <begin position="126"/>
        <end position="238"/>
    </location>
</feature>
<protein>
    <submittedName>
        <fullName evidence="8">Lysophospholipid acyltransferase family protein</fullName>
    </submittedName>
</protein>
<dbReference type="RefSeq" id="WP_357400210.1">
    <property type="nucleotide sequence ID" value="NZ_JBEYCD010000001.1"/>
</dbReference>
<evidence type="ECO:0000256" key="5">
    <source>
        <dbReference type="ARBA" id="ARBA00023315"/>
    </source>
</evidence>
<proteinExistence type="predicted"/>
<name>A0ABW7X3B9_9NOCA</name>
<dbReference type="Pfam" id="PF01553">
    <property type="entry name" value="Acyltransferase"/>
    <property type="match status" value="1"/>
</dbReference>
<evidence type="ECO:0000313" key="9">
    <source>
        <dbReference type="Proteomes" id="UP001611415"/>
    </source>
</evidence>
<feature type="region of interest" description="Disordered" evidence="6">
    <location>
        <begin position="318"/>
        <end position="346"/>
    </location>
</feature>
<comment type="pathway">
    <text evidence="1">Lipid metabolism.</text>
</comment>
<evidence type="ECO:0000256" key="1">
    <source>
        <dbReference type="ARBA" id="ARBA00005189"/>
    </source>
</evidence>
<dbReference type="PANTHER" id="PTHR10434:SF64">
    <property type="entry name" value="1-ACYL-SN-GLYCEROL-3-PHOSPHATE ACYLTRANSFERASE-RELATED"/>
    <property type="match status" value="1"/>
</dbReference>
<evidence type="ECO:0000256" key="6">
    <source>
        <dbReference type="SAM" id="MobiDB-lite"/>
    </source>
</evidence>
<dbReference type="EMBL" id="JBIRYO010000012">
    <property type="protein sequence ID" value="MFI2475610.1"/>
    <property type="molecule type" value="Genomic_DNA"/>
</dbReference>
<dbReference type="PANTHER" id="PTHR10434">
    <property type="entry name" value="1-ACYL-SN-GLYCEROL-3-PHOSPHATE ACYLTRANSFERASE"/>
    <property type="match status" value="1"/>
</dbReference>
<comment type="caution">
    <text evidence="8">The sequence shown here is derived from an EMBL/GenBank/DDBJ whole genome shotgun (WGS) entry which is preliminary data.</text>
</comment>
<evidence type="ECO:0000256" key="2">
    <source>
        <dbReference type="ARBA" id="ARBA00022516"/>
    </source>
</evidence>
<feature type="compositionally biased region" description="Gly residues" evidence="6">
    <location>
        <begin position="333"/>
        <end position="343"/>
    </location>
</feature>
<accession>A0ABW7X3B9</accession>
<organism evidence="8 9">
    <name type="scientific">Nocardia xishanensis</name>
    <dbReference type="NCBI Taxonomy" id="238964"/>
    <lineage>
        <taxon>Bacteria</taxon>
        <taxon>Bacillati</taxon>
        <taxon>Actinomycetota</taxon>
        <taxon>Actinomycetes</taxon>
        <taxon>Mycobacteriales</taxon>
        <taxon>Nocardiaceae</taxon>
        <taxon>Nocardia</taxon>
    </lineage>
</organism>
<dbReference type="InterPro" id="IPR002123">
    <property type="entry name" value="Plipid/glycerol_acylTrfase"/>
</dbReference>
<dbReference type="SMART" id="SM00563">
    <property type="entry name" value="PlsC"/>
    <property type="match status" value="1"/>
</dbReference>
<keyword evidence="4" id="KW-0443">Lipid metabolism</keyword>
<dbReference type="SUPFAM" id="SSF69593">
    <property type="entry name" value="Glycerol-3-phosphate (1)-acyltransferase"/>
    <property type="match status" value="1"/>
</dbReference>
<dbReference type="Proteomes" id="UP001611415">
    <property type="component" value="Unassembled WGS sequence"/>
</dbReference>
<keyword evidence="5 8" id="KW-0012">Acyltransferase</keyword>
<dbReference type="CDD" id="cd07989">
    <property type="entry name" value="LPLAT_AGPAT-like"/>
    <property type="match status" value="1"/>
</dbReference>
<evidence type="ECO:0000259" key="7">
    <source>
        <dbReference type="SMART" id="SM00563"/>
    </source>
</evidence>
<evidence type="ECO:0000313" key="8">
    <source>
        <dbReference type="EMBL" id="MFI2475610.1"/>
    </source>
</evidence>
<reference evidence="8 9" key="1">
    <citation type="submission" date="2024-10" db="EMBL/GenBank/DDBJ databases">
        <title>The Natural Products Discovery Center: Release of the First 8490 Sequenced Strains for Exploring Actinobacteria Biosynthetic Diversity.</title>
        <authorList>
            <person name="Kalkreuter E."/>
            <person name="Kautsar S.A."/>
            <person name="Yang D."/>
            <person name="Bader C.D."/>
            <person name="Teijaro C.N."/>
            <person name="Fluegel L."/>
            <person name="Davis C.M."/>
            <person name="Simpson J.R."/>
            <person name="Lauterbach L."/>
            <person name="Steele A.D."/>
            <person name="Gui C."/>
            <person name="Meng S."/>
            <person name="Li G."/>
            <person name="Viehrig K."/>
            <person name="Ye F."/>
            <person name="Su P."/>
            <person name="Kiefer A.F."/>
            <person name="Nichols A."/>
            <person name="Cepeda A.J."/>
            <person name="Yan W."/>
            <person name="Fan B."/>
            <person name="Jiang Y."/>
            <person name="Adhikari A."/>
            <person name="Zheng C.-J."/>
            <person name="Schuster L."/>
            <person name="Cowan T.M."/>
            <person name="Smanski M.J."/>
            <person name="Chevrette M.G."/>
            <person name="De Carvalho L.P.S."/>
            <person name="Shen B."/>
        </authorList>
    </citation>
    <scope>NUCLEOTIDE SEQUENCE [LARGE SCALE GENOMIC DNA]</scope>
    <source>
        <strain evidence="8 9">NPDC019275</strain>
    </source>
</reference>
<gene>
    <name evidence="8" type="ORF">ACH49W_19745</name>
</gene>
<dbReference type="GO" id="GO:0016746">
    <property type="term" value="F:acyltransferase activity"/>
    <property type="evidence" value="ECO:0007669"/>
    <property type="project" value="UniProtKB-KW"/>
</dbReference>